<feature type="transmembrane region" description="Helical" evidence="3">
    <location>
        <begin position="50"/>
        <end position="71"/>
    </location>
</feature>
<evidence type="ECO:0000256" key="2">
    <source>
        <dbReference type="SAM" id="MobiDB-lite"/>
    </source>
</evidence>
<dbReference type="RefSeq" id="WP_009061334.1">
    <property type="nucleotide sequence ID" value="NZ_JAHXRZ010000002.1"/>
</dbReference>
<dbReference type="Proteomes" id="UP001161497">
    <property type="component" value="Chromosome"/>
</dbReference>
<keyword evidence="5" id="KW-1185">Reference proteome</keyword>
<accession>A0ABM9ICL9</accession>
<feature type="coiled-coil region" evidence="1">
    <location>
        <begin position="390"/>
        <end position="435"/>
    </location>
</feature>
<evidence type="ECO:0000313" key="5">
    <source>
        <dbReference type="Proteomes" id="UP001161497"/>
    </source>
</evidence>
<reference evidence="4" key="1">
    <citation type="submission" date="2023-03" db="EMBL/GenBank/DDBJ databases">
        <authorList>
            <person name="Cremers G."/>
            <person name="Picone N."/>
        </authorList>
    </citation>
    <scope>NUCLEOTIDE SEQUENCE</scope>
    <source>
        <strain evidence="4">Sample_alias</strain>
    </source>
</reference>
<organism evidence="4 5">
    <name type="scientific">Candidatus Methylacidiphilum fumarolicum</name>
    <dbReference type="NCBI Taxonomy" id="591154"/>
    <lineage>
        <taxon>Bacteria</taxon>
        <taxon>Pseudomonadati</taxon>
        <taxon>Verrucomicrobiota</taxon>
        <taxon>Methylacidiphilae</taxon>
        <taxon>Methylacidiphilales</taxon>
        <taxon>Methylacidiphilaceae</taxon>
        <taxon>Methylacidiphilum (ex Ratnadevi et al. 2023)</taxon>
    </lineage>
</organism>
<name>A0ABM9ICL9_9BACT</name>
<feature type="transmembrane region" description="Helical" evidence="3">
    <location>
        <begin position="364"/>
        <end position="385"/>
    </location>
</feature>
<evidence type="ECO:0000256" key="1">
    <source>
        <dbReference type="SAM" id="Coils"/>
    </source>
</evidence>
<protein>
    <recommendedName>
        <fullName evidence="6">Glycine zipper family protein</fullName>
    </recommendedName>
</protein>
<feature type="compositionally biased region" description="Basic and acidic residues" evidence="2">
    <location>
        <begin position="1"/>
        <end position="13"/>
    </location>
</feature>
<proteinExistence type="predicted"/>
<sequence>MSKIENFFERKPEPPPIPVEEYRGNGHKSATSGFIKEEKKPFRKKETKKILFLISGFCLFILTLSFLIYIFTKPYPGSTTNDEINSSEIAYSKYLFWNEQISHYMQSNITPFQPLKEFNRPNFWQIYHDLPNSKAVKAALLRHLPAGFALLKIDPVQFERTKDYVQVTYNVKVLPSYTEWIIPRGKAMLPASNEDKIQKKLVRLVLFTHDLPPGFIYFFGEKKILAKAQEPFEFSWTVKKAVVQGGLWRILEVEPTPFEGPESLLHSFQKSIEAEELYSVKSDPVLNQLMQEQDQSWQAFFARINQIRDQVIDYRNQLIKDIPGIPQMGKPFASGSGTPTTTLEGAGIGLLGGALIGGLAGGGLGAGIGAGLGLLGGGLGGYLYSHERRKSIYRRKLAERREKIKEVNEKVEAYRDKLVKEYEEELKEKIQARQTQYQGISNSSPKF</sequence>
<keyword evidence="1" id="KW-0175">Coiled coil</keyword>
<keyword evidence="3" id="KW-1133">Transmembrane helix</keyword>
<evidence type="ECO:0000256" key="3">
    <source>
        <dbReference type="SAM" id="Phobius"/>
    </source>
</evidence>
<keyword evidence="3" id="KW-0812">Transmembrane</keyword>
<gene>
    <name evidence="4" type="ORF">MFUM_0925</name>
</gene>
<dbReference type="EMBL" id="OX458932">
    <property type="protein sequence ID" value="CAI9085300.1"/>
    <property type="molecule type" value="Genomic_DNA"/>
</dbReference>
<evidence type="ECO:0000313" key="4">
    <source>
        <dbReference type="EMBL" id="CAI9085300.1"/>
    </source>
</evidence>
<keyword evidence="3" id="KW-0472">Membrane</keyword>
<feature type="region of interest" description="Disordered" evidence="2">
    <location>
        <begin position="1"/>
        <end position="31"/>
    </location>
</feature>
<evidence type="ECO:0008006" key="6">
    <source>
        <dbReference type="Google" id="ProtNLM"/>
    </source>
</evidence>